<dbReference type="Proteomes" id="UP001165082">
    <property type="component" value="Unassembled WGS sequence"/>
</dbReference>
<gene>
    <name evidence="2" type="ORF">TrRE_jg661</name>
</gene>
<keyword evidence="3" id="KW-1185">Reference proteome</keyword>
<dbReference type="AlphaFoldDB" id="A0A9W7DTC9"/>
<accession>A0A9W7DTC9</accession>
<organism evidence="2 3">
    <name type="scientific">Triparma retinervis</name>
    <dbReference type="NCBI Taxonomy" id="2557542"/>
    <lineage>
        <taxon>Eukaryota</taxon>
        <taxon>Sar</taxon>
        <taxon>Stramenopiles</taxon>
        <taxon>Ochrophyta</taxon>
        <taxon>Bolidophyceae</taxon>
        <taxon>Parmales</taxon>
        <taxon>Triparmaceae</taxon>
        <taxon>Triparma</taxon>
    </lineage>
</organism>
<dbReference type="SUPFAM" id="SSF81606">
    <property type="entry name" value="PP2C-like"/>
    <property type="match status" value="1"/>
</dbReference>
<sequence length="269" mass="29498">MLAGNPKIGTDPKAAIKEAWDAAEEGIKKRLQGRYERKLKDAKAKNRDENTVKYPCDGSTGSIALLVGNLMYIASCGDSSIVSVGKTKDQYKCYTPDHSTINPSEVARVEAAGGKFVQKTTRTPGPFPFCCKMVDKNLGKPRVQPGGLLVTRSFGDFQAKLPVAGGIPGSVIHDYEEIIEVPIDPNWLYFIVASDGIWDGIPLEKIFKVINTEVEDSEFDYGKGMDKRAKRRTKVVKGLCSAAVDSEYWTNMGAEADNTTAIMLFFGER</sequence>
<dbReference type="SMART" id="SM00332">
    <property type="entry name" value="PP2Cc"/>
    <property type="match status" value="1"/>
</dbReference>
<evidence type="ECO:0000259" key="1">
    <source>
        <dbReference type="PROSITE" id="PS51746"/>
    </source>
</evidence>
<reference evidence="2" key="1">
    <citation type="submission" date="2022-07" db="EMBL/GenBank/DDBJ databases">
        <title>Genome analysis of Parmales, a sister group of diatoms, reveals the evolutionary specialization of diatoms from phago-mixotrophs to photoautotrophs.</title>
        <authorList>
            <person name="Ban H."/>
            <person name="Sato S."/>
            <person name="Yoshikawa S."/>
            <person name="Kazumasa Y."/>
            <person name="Nakamura Y."/>
            <person name="Ichinomiya M."/>
            <person name="Saitoh K."/>
            <person name="Sato N."/>
            <person name="Blanc-Mathieu R."/>
            <person name="Endo H."/>
            <person name="Kuwata A."/>
            <person name="Ogata H."/>
        </authorList>
    </citation>
    <scope>NUCLEOTIDE SEQUENCE</scope>
</reference>
<dbReference type="GO" id="GO:0004722">
    <property type="term" value="F:protein serine/threonine phosphatase activity"/>
    <property type="evidence" value="ECO:0007669"/>
    <property type="project" value="InterPro"/>
</dbReference>
<dbReference type="InterPro" id="IPR001932">
    <property type="entry name" value="PPM-type_phosphatase-like_dom"/>
</dbReference>
<protein>
    <recommendedName>
        <fullName evidence="1">PPM-type phosphatase domain-containing protein</fullName>
    </recommendedName>
</protein>
<dbReference type="PANTHER" id="PTHR47992">
    <property type="entry name" value="PROTEIN PHOSPHATASE"/>
    <property type="match status" value="1"/>
</dbReference>
<comment type="caution">
    <text evidence="2">The sequence shown here is derived from an EMBL/GenBank/DDBJ whole genome shotgun (WGS) entry which is preliminary data.</text>
</comment>
<evidence type="ECO:0000313" key="3">
    <source>
        <dbReference type="Proteomes" id="UP001165082"/>
    </source>
</evidence>
<feature type="domain" description="PPM-type phosphatase" evidence="1">
    <location>
        <begin position="1"/>
        <end position="266"/>
    </location>
</feature>
<dbReference type="OrthoDB" id="10264738at2759"/>
<dbReference type="PROSITE" id="PS51746">
    <property type="entry name" value="PPM_2"/>
    <property type="match status" value="1"/>
</dbReference>
<proteinExistence type="predicted"/>
<dbReference type="Pfam" id="PF00481">
    <property type="entry name" value="PP2C"/>
    <property type="match status" value="1"/>
</dbReference>
<dbReference type="CDD" id="cd00143">
    <property type="entry name" value="PP2Cc"/>
    <property type="match status" value="1"/>
</dbReference>
<evidence type="ECO:0000313" key="2">
    <source>
        <dbReference type="EMBL" id="GMH54348.1"/>
    </source>
</evidence>
<dbReference type="InterPro" id="IPR015655">
    <property type="entry name" value="PP2C"/>
</dbReference>
<dbReference type="Gene3D" id="3.60.40.10">
    <property type="entry name" value="PPM-type phosphatase domain"/>
    <property type="match status" value="1"/>
</dbReference>
<name>A0A9W7DTC9_9STRA</name>
<dbReference type="EMBL" id="BRXZ01006040">
    <property type="protein sequence ID" value="GMH54348.1"/>
    <property type="molecule type" value="Genomic_DNA"/>
</dbReference>
<dbReference type="InterPro" id="IPR036457">
    <property type="entry name" value="PPM-type-like_dom_sf"/>
</dbReference>